<dbReference type="PANTHER" id="PTHR30627">
    <property type="entry name" value="PEPTIDOGLYCAN D,D-TRANSPEPTIDASE"/>
    <property type="match status" value="1"/>
</dbReference>
<keyword evidence="6" id="KW-0645">Protease</keyword>
<keyword evidence="4" id="KW-0997">Cell inner membrane</keyword>
<evidence type="ECO:0000256" key="12">
    <source>
        <dbReference type="ARBA" id="ARBA00023136"/>
    </source>
</evidence>
<organism evidence="18 19">
    <name type="scientific">Phaeovibrio sulfidiphilus</name>
    <dbReference type="NCBI Taxonomy" id="1220600"/>
    <lineage>
        <taxon>Bacteria</taxon>
        <taxon>Pseudomonadati</taxon>
        <taxon>Pseudomonadota</taxon>
        <taxon>Alphaproteobacteria</taxon>
        <taxon>Rhodospirillales</taxon>
        <taxon>Rhodospirillaceae</taxon>
        <taxon>Phaeovibrio</taxon>
    </lineage>
</organism>
<dbReference type="EC" id="3.4.16.4" evidence="18"/>
<dbReference type="InterPro" id="IPR012338">
    <property type="entry name" value="Beta-lactam/transpept-like"/>
</dbReference>
<keyword evidence="13" id="KW-0961">Cell wall biogenesis/degradation</keyword>
<dbReference type="RefSeq" id="WP_192534360.1">
    <property type="nucleotide sequence ID" value="NZ_JACZHT010000004.1"/>
</dbReference>
<dbReference type="NCBIfam" id="TIGR03423">
    <property type="entry name" value="pbp2_mrdA"/>
    <property type="match status" value="1"/>
</dbReference>
<evidence type="ECO:0000256" key="4">
    <source>
        <dbReference type="ARBA" id="ARBA00022519"/>
    </source>
</evidence>
<keyword evidence="9" id="KW-0133">Cell shape</keyword>
<dbReference type="Pfam" id="PF00905">
    <property type="entry name" value="Transpeptidase"/>
    <property type="match status" value="1"/>
</dbReference>
<keyword evidence="5 18" id="KW-0121">Carboxypeptidase</keyword>
<dbReference type="Gene3D" id="3.40.710.10">
    <property type="entry name" value="DD-peptidase/beta-lactamase superfamily"/>
    <property type="match status" value="1"/>
</dbReference>
<keyword evidence="11 15" id="KW-1133">Transmembrane helix</keyword>
<evidence type="ECO:0000259" key="17">
    <source>
        <dbReference type="Pfam" id="PF03717"/>
    </source>
</evidence>
<dbReference type="GO" id="GO:0009002">
    <property type="term" value="F:serine-type D-Ala-D-Ala carboxypeptidase activity"/>
    <property type="evidence" value="ECO:0007669"/>
    <property type="project" value="UniProtKB-EC"/>
</dbReference>
<dbReference type="Proteomes" id="UP000631034">
    <property type="component" value="Unassembled WGS sequence"/>
</dbReference>
<evidence type="ECO:0000256" key="3">
    <source>
        <dbReference type="ARBA" id="ARBA00022475"/>
    </source>
</evidence>
<reference evidence="18" key="1">
    <citation type="submission" date="2020-10" db="EMBL/GenBank/DDBJ databases">
        <title>Genome sequence of the unusual species of purple photosynthetic bacteria, Phaeovibrio sulfidiphilus DSM 23193, type strain.</title>
        <authorList>
            <person name="Kyndt J.A."/>
            <person name="Meyer T.E."/>
        </authorList>
    </citation>
    <scope>NUCLEOTIDE SEQUENCE</scope>
    <source>
        <strain evidence="18">DSM 23193</strain>
    </source>
</reference>
<evidence type="ECO:0000256" key="2">
    <source>
        <dbReference type="ARBA" id="ARBA00004236"/>
    </source>
</evidence>
<evidence type="ECO:0000256" key="1">
    <source>
        <dbReference type="ARBA" id="ARBA00004167"/>
    </source>
</evidence>
<dbReference type="InterPro" id="IPR036138">
    <property type="entry name" value="PBP_dimer_sf"/>
</dbReference>
<dbReference type="GO" id="GO:0008360">
    <property type="term" value="P:regulation of cell shape"/>
    <property type="evidence" value="ECO:0007669"/>
    <property type="project" value="UniProtKB-KW"/>
</dbReference>
<dbReference type="GO" id="GO:0071972">
    <property type="term" value="F:peptidoglycan L,D-transpeptidase activity"/>
    <property type="evidence" value="ECO:0007669"/>
    <property type="project" value="TreeGrafter"/>
</dbReference>
<feature type="domain" description="Penicillin-binding protein dimerisation" evidence="17">
    <location>
        <begin position="62"/>
        <end position="244"/>
    </location>
</feature>
<evidence type="ECO:0000256" key="8">
    <source>
        <dbReference type="ARBA" id="ARBA00022801"/>
    </source>
</evidence>
<feature type="transmembrane region" description="Helical" evidence="15">
    <location>
        <begin position="20"/>
        <end position="39"/>
    </location>
</feature>
<dbReference type="GO" id="GO:0006508">
    <property type="term" value="P:proteolysis"/>
    <property type="evidence" value="ECO:0007669"/>
    <property type="project" value="UniProtKB-KW"/>
</dbReference>
<evidence type="ECO:0000256" key="9">
    <source>
        <dbReference type="ARBA" id="ARBA00022960"/>
    </source>
</evidence>
<evidence type="ECO:0000256" key="13">
    <source>
        <dbReference type="ARBA" id="ARBA00023316"/>
    </source>
</evidence>
<sequence length="689" mass="74837">MIPRTPRDTDPTRIFTRRALLLGGGQAALMAVLVGRLYYLQIIESDTFRRAADRNRFTIRLIPPPRGEITDRFGVPMALNRRNYQVSVISEDIIRRARTIDERITAVNGVLRHLGRVVTLPEFDIERVLTEVRKHRAFVPIPIRENLTWDEMARIQVNKPSLPGILIEEGLTRFYPQAELSSHLLGYVSSVAEEDLMDDDDPLLHLPGFRIGKQGIERSYDRPLRGTAGARRMEVNAYGRVMAQQVTREATRGQKVALTIDMRLQEFAARRLGEESAGAVVMDVHTGEILALVSTPGYEPNAFSRGLTPDEWSALSKNPRAPMINKAVGGQYSPGSTFKMVVALAGLEAGVMSPNEYIYCPGHTQLGSHRFHCWKRGGHGAVNLVAALAGSCDVYFYEIARRCGVDRIAAMARKLGMGELLDIGVNGERPGLMPTRAWKLATRGENWHPGETLNVGIGQGYVLTTPLQLALMTARIANGGLKVMPTLCRQTPDELLAGVPADRTLAAAAPESLNIPKAHLDLVRFGMWSVINGGGGTARRSAIPVPGWELAGKTGTTQVRRITAAERAAGVRKAHQLPWEHRDHALFVCYAPYDAPRYACSVIVEHGGGGSSVAAPIARDIMMEALRLDPSVKAPGQELAIDDLPPRARELLLAAYESFTPDAGGANGTAPSDGAAQPPAGGPQGGVSG</sequence>
<evidence type="ECO:0000256" key="5">
    <source>
        <dbReference type="ARBA" id="ARBA00022645"/>
    </source>
</evidence>
<dbReference type="InterPro" id="IPR050515">
    <property type="entry name" value="Beta-lactam/transpept"/>
</dbReference>
<dbReference type="Gene3D" id="3.90.1310.10">
    <property type="entry name" value="Penicillin-binding protein 2a (Domain 2)"/>
    <property type="match status" value="1"/>
</dbReference>
<keyword evidence="3" id="KW-1003">Cell membrane</keyword>
<dbReference type="AlphaFoldDB" id="A0A8J7CQY8"/>
<accession>A0A8J7CQY8</accession>
<proteinExistence type="predicted"/>
<evidence type="ECO:0000256" key="15">
    <source>
        <dbReference type="SAM" id="Phobius"/>
    </source>
</evidence>
<gene>
    <name evidence="18" type="primary">mrdA</name>
    <name evidence="18" type="ORF">IHV25_06780</name>
</gene>
<dbReference type="InterPro" id="IPR001460">
    <property type="entry name" value="PCN-bd_Tpept"/>
</dbReference>
<dbReference type="GO" id="GO:0071555">
    <property type="term" value="P:cell wall organization"/>
    <property type="evidence" value="ECO:0007669"/>
    <property type="project" value="UniProtKB-KW"/>
</dbReference>
<keyword evidence="7 15" id="KW-0812">Transmembrane</keyword>
<dbReference type="GO" id="GO:0005886">
    <property type="term" value="C:plasma membrane"/>
    <property type="evidence" value="ECO:0007669"/>
    <property type="project" value="UniProtKB-SubCell"/>
</dbReference>
<dbReference type="Pfam" id="PF03717">
    <property type="entry name" value="PBP_dimer"/>
    <property type="match status" value="1"/>
</dbReference>
<dbReference type="InterPro" id="IPR005311">
    <property type="entry name" value="PBP_dimer"/>
</dbReference>
<evidence type="ECO:0000256" key="11">
    <source>
        <dbReference type="ARBA" id="ARBA00022989"/>
    </source>
</evidence>
<dbReference type="PANTHER" id="PTHR30627:SF2">
    <property type="entry name" value="PEPTIDOGLYCAN D,D-TRANSPEPTIDASE MRDA"/>
    <property type="match status" value="1"/>
</dbReference>
<keyword evidence="10" id="KW-0573">Peptidoglycan synthesis</keyword>
<evidence type="ECO:0000256" key="7">
    <source>
        <dbReference type="ARBA" id="ARBA00022692"/>
    </source>
</evidence>
<dbReference type="GO" id="GO:0008658">
    <property type="term" value="F:penicillin binding"/>
    <property type="evidence" value="ECO:0007669"/>
    <property type="project" value="InterPro"/>
</dbReference>
<evidence type="ECO:0000313" key="18">
    <source>
        <dbReference type="EMBL" id="MBE1237350.1"/>
    </source>
</evidence>
<keyword evidence="19" id="KW-1185">Reference proteome</keyword>
<evidence type="ECO:0000256" key="10">
    <source>
        <dbReference type="ARBA" id="ARBA00022984"/>
    </source>
</evidence>
<evidence type="ECO:0000256" key="6">
    <source>
        <dbReference type="ARBA" id="ARBA00022670"/>
    </source>
</evidence>
<dbReference type="SUPFAM" id="SSF56519">
    <property type="entry name" value="Penicillin binding protein dimerisation domain"/>
    <property type="match status" value="1"/>
</dbReference>
<feature type="domain" description="Penicillin-binding protein transpeptidase" evidence="16">
    <location>
        <begin position="278"/>
        <end position="622"/>
    </location>
</feature>
<protein>
    <submittedName>
        <fullName evidence="18">Penicillin-binding protein 2</fullName>
        <ecNumber evidence="18">3.4.16.4</ecNumber>
    </submittedName>
</protein>
<comment type="subcellular location">
    <subcellularLocation>
        <location evidence="2">Cell membrane</location>
    </subcellularLocation>
    <subcellularLocation>
        <location evidence="1">Membrane</location>
        <topology evidence="1">Single-pass membrane protein</topology>
    </subcellularLocation>
</comment>
<evidence type="ECO:0000259" key="16">
    <source>
        <dbReference type="Pfam" id="PF00905"/>
    </source>
</evidence>
<dbReference type="GO" id="GO:0009252">
    <property type="term" value="P:peptidoglycan biosynthetic process"/>
    <property type="evidence" value="ECO:0007669"/>
    <property type="project" value="UniProtKB-KW"/>
</dbReference>
<comment type="caution">
    <text evidence="18">The sequence shown here is derived from an EMBL/GenBank/DDBJ whole genome shotgun (WGS) entry which is preliminary data.</text>
</comment>
<dbReference type="EMBL" id="JACZHT010000004">
    <property type="protein sequence ID" value="MBE1237350.1"/>
    <property type="molecule type" value="Genomic_DNA"/>
</dbReference>
<keyword evidence="8 18" id="KW-0378">Hydrolase</keyword>
<evidence type="ECO:0000256" key="14">
    <source>
        <dbReference type="SAM" id="MobiDB-lite"/>
    </source>
</evidence>
<dbReference type="SUPFAM" id="SSF56601">
    <property type="entry name" value="beta-lactamase/transpeptidase-like"/>
    <property type="match status" value="1"/>
</dbReference>
<name>A0A8J7CQY8_9PROT</name>
<keyword evidence="12 15" id="KW-0472">Membrane</keyword>
<feature type="region of interest" description="Disordered" evidence="14">
    <location>
        <begin position="662"/>
        <end position="689"/>
    </location>
</feature>
<evidence type="ECO:0000313" key="19">
    <source>
        <dbReference type="Proteomes" id="UP000631034"/>
    </source>
</evidence>
<dbReference type="InterPro" id="IPR017790">
    <property type="entry name" value="Penicillin-binding_protein_2"/>
</dbReference>